<dbReference type="InterPro" id="IPR001387">
    <property type="entry name" value="Cro/C1-type_HTH"/>
</dbReference>
<feature type="compositionally biased region" description="Low complexity" evidence="1">
    <location>
        <begin position="143"/>
        <end position="161"/>
    </location>
</feature>
<dbReference type="PROSITE" id="PS50943">
    <property type="entry name" value="HTH_CROC1"/>
    <property type="match status" value="1"/>
</dbReference>
<feature type="transmembrane region" description="Helical" evidence="2">
    <location>
        <begin position="120"/>
        <end position="137"/>
    </location>
</feature>
<protein>
    <submittedName>
        <fullName evidence="4">DUF4115 domain-containing protein</fullName>
    </submittedName>
</protein>
<keyword evidence="2" id="KW-0472">Membrane</keyword>
<evidence type="ECO:0000313" key="4">
    <source>
        <dbReference type="EMBL" id="MCM2437437.1"/>
    </source>
</evidence>
<accession>A0ABT0VLY9</accession>
<comment type="caution">
    <text evidence="4">The sequence shown here is derived from an EMBL/GenBank/DDBJ whole genome shotgun (WGS) entry which is preliminary data.</text>
</comment>
<dbReference type="SMART" id="SM00530">
    <property type="entry name" value="HTH_XRE"/>
    <property type="match status" value="1"/>
</dbReference>
<evidence type="ECO:0000313" key="5">
    <source>
        <dbReference type="Proteomes" id="UP001057481"/>
    </source>
</evidence>
<name>A0ABT0VLY9_9LACO</name>
<feature type="region of interest" description="Disordered" evidence="1">
    <location>
        <begin position="143"/>
        <end position="192"/>
    </location>
</feature>
<dbReference type="PANTHER" id="PTHR34475">
    <property type="match status" value="1"/>
</dbReference>
<reference evidence="4" key="1">
    <citation type="submission" date="2021-04" db="EMBL/GenBank/DDBJ databases">
        <title>Taxonomic assessment of Weissella genus.</title>
        <authorList>
            <person name="Fanelli F."/>
            <person name="Chieffi D."/>
            <person name="Dell'Aquila A."/>
            <person name="Gyu-Sung C."/>
            <person name="Franz C.M.A.P."/>
            <person name="Fusco V."/>
        </authorList>
    </citation>
    <scope>NUCLEOTIDE SEQUENCE</scope>
    <source>
        <strain evidence="4">LMG 25373</strain>
    </source>
</reference>
<dbReference type="InterPro" id="IPR010982">
    <property type="entry name" value="Lambda_DNA-bd_dom_sf"/>
</dbReference>
<evidence type="ECO:0000256" key="1">
    <source>
        <dbReference type="SAM" id="MobiDB-lite"/>
    </source>
</evidence>
<feature type="domain" description="HTH cro/C1-type" evidence="3">
    <location>
        <begin position="13"/>
        <end position="44"/>
    </location>
</feature>
<dbReference type="Pfam" id="PF13413">
    <property type="entry name" value="HTH_25"/>
    <property type="match status" value="1"/>
</dbReference>
<dbReference type="InterPro" id="IPR050400">
    <property type="entry name" value="Bact_Cytoskel_RodZ"/>
</dbReference>
<keyword evidence="2" id="KW-1133">Transmembrane helix</keyword>
<feature type="compositionally biased region" description="Low complexity" evidence="1">
    <location>
        <begin position="183"/>
        <end position="192"/>
    </location>
</feature>
<keyword evidence="2" id="KW-0812">Transmembrane</keyword>
<dbReference type="Gene3D" id="1.10.260.40">
    <property type="entry name" value="lambda repressor-like DNA-binding domains"/>
    <property type="match status" value="1"/>
</dbReference>
<dbReference type="Proteomes" id="UP001057481">
    <property type="component" value="Unassembled WGS sequence"/>
</dbReference>
<dbReference type="InterPro" id="IPR025194">
    <property type="entry name" value="RodZ-like_C"/>
</dbReference>
<keyword evidence="5" id="KW-1185">Reference proteome</keyword>
<evidence type="ECO:0000259" key="3">
    <source>
        <dbReference type="PROSITE" id="PS50943"/>
    </source>
</evidence>
<dbReference type="Pfam" id="PF13464">
    <property type="entry name" value="RodZ_C"/>
    <property type="match status" value="1"/>
</dbReference>
<evidence type="ECO:0000256" key="2">
    <source>
        <dbReference type="SAM" id="Phobius"/>
    </source>
</evidence>
<dbReference type="PANTHER" id="PTHR34475:SF1">
    <property type="entry name" value="CYTOSKELETON PROTEIN RODZ"/>
    <property type="match status" value="1"/>
</dbReference>
<gene>
    <name evidence="4" type="ORF">KAK10_05890</name>
</gene>
<dbReference type="RefSeq" id="WP_205143425.1">
    <property type="nucleotide sequence ID" value="NZ_JAFBDN010000006.1"/>
</dbReference>
<organism evidence="4 5">
    <name type="scientific">Periweissella beninensis</name>
    <dbReference type="NCBI Taxonomy" id="504936"/>
    <lineage>
        <taxon>Bacteria</taxon>
        <taxon>Bacillati</taxon>
        <taxon>Bacillota</taxon>
        <taxon>Bacilli</taxon>
        <taxon>Lactobacillales</taxon>
        <taxon>Lactobacillaceae</taxon>
        <taxon>Periweissella</taxon>
    </lineage>
</organism>
<proteinExistence type="predicted"/>
<dbReference type="EMBL" id="JAGMVS010000063">
    <property type="protein sequence ID" value="MCM2437437.1"/>
    <property type="molecule type" value="Genomic_DNA"/>
</dbReference>
<dbReference type="SUPFAM" id="SSF47413">
    <property type="entry name" value="lambda repressor-like DNA-binding domains"/>
    <property type="match status" value="1"/>
</dbReference>
<sequence>MSEQRNIEIGEKLRAARQAKGFTLDDLQQKTKIQKRYLNAIENGDFKQLPGDFYVRAFTKQFAMAVDINPDELLANAPEKVIEPTTDLSNSRTDADNVTRTGIDNEVTSTDKLQAIVPKVIIGILVIVVLVVVWFIAQSVSPNTSSQKSANSSNVSVSSNKVTKKAKVTKSTATKKKENQSPKTKTVKTTIGTGTTSGTTTSFTVTTANKARKVKISSKYRTWLTVTNNAGSTLASEMMQANSTKTITVAKDVTTLTIRSGYALGTTITINKVAANIPTSTLTTRNYQFNFEKSAK</sequence>
<dbReference type="CDD" id="cd00093">
    <property type="entry name" value="HTH_XRE"/>
    <property type="match status" value="1"/>
</dbReference>